<evidence type="ECO:0000313" key="1">
    <source>
        <dbReference type="EMBL" id="RJO79855.1"/>
    </source>
</evidence>
<reference evidence="1 2" key="1">
    <citation type="submission" date="2018-09" db="EMBL/GenBank/DDBJ databases">
        <title>YIM PH21274 draft genome.</title>
        <authorList>
            <person name="Miao C."/>
        </authorList>
    </citation>
    <scope>NUCLEOTIDE SEQUENCE [LARGE SCALE GENOMIC DNA]</scope>
    <source>
        <strain evidence="1 2">YIM PH 21724</strain>
    </source>
</reference>
<evidence type="ECO:0000313" key="2">
    <source>
        <dbReference type="Proteomes" id="UP000266677"/>
    </source>
</evidence>
<keyword evidence="2" id="KW-1185">Reference proteome</keyword>
<organism evidence="1 2">
    <name type="scientific">Nocardia panacis</name>
    <dbReference type="NCBI Taxonomy" id="2340916"/>
    <lineage>
        <taxon>Bacteria</taxon>
        <taxon>Bacillati</taxon>
        <taxon>Actinomycetota</taxon>
        <taxon>Actinomycetes</taxon>
        <taxon>Mycobacteriales</taxon>
        <taxon>Nocardiaceae</taxon>
        <taxon>Nocardia</taxon>
    </lineage>
</organism>
<sequence length="106" mass="11196">MAMTGNRLDIRSLEKMVVAAGHFPEAVRSCARHVDEVRLRPHTAAGSPLDRAMVDQVSAIPTAIHGFGQACVRRAEDTHEGVVAAAAIYRAADTEGAAAVRGSMES</sequence>
<dbReference type="EMBL" id="QZFU01000006">
    <property type="protein sequence ID" value="RJO79855.1"/>
    <property type="molecule type" value="Genomic_DNA"/>
</dbReference>
<dbReference type="AlphaFoldDB" id="A0A3A4L0D2"/>
<comment type="caution">
    <text evidence="1">The sequence shown here is derived from an EMBL/GenBank/DDBJ whole genome shotgun (WGS) entry which is preliminary data.</text>
</comment>
<accession>A0A3A4L0D2</accession>
<protein>
    <submittedName>
        <fullName evidence="1">Uncharacterized protein</fullName>
    </submittedName>
</protein>
<proteinExistence type="predicted"/>
<name>A0A3A4L0D2_9NOCA</name>
<gene>
    <name evidence="1" type="ORF">D5S18_00845</name>
</gene>
<dbReference type="Proteomes" id="UP000266677">
    <property type="component" value="Unassembled WGS sequence"/>
</dbReference>